<organism evidence="1">
    <name type="scientific">marine sediment metagenome</name>
    <dbReference type="NCBI Taxonomy" id="412755"/>
    <lineage>
        <taxon>unclassified sequences</taxon>
        <taxon>metagenomes</taxon>
        <taxon>ecological metagenomes</taxon>
    </lineage>
</organism>
<reference evidence="1" key="1">
    <citation type="journal article" date="2015" name="Nature">
        <title>Complex archaea that bridge the gap between prokaryotes and eukaryotes.</title>
        <authorList>
            <person name="Spang A."/>
            <person name="Saw J.H."/>
            <person name="Jorgensen S.L."/>
            <person name="Zaremba-Niedzwiedzka K."/>
            <person name="Martijn J."/>
            <person name="Lind A.E."/>
            <person name="van Eijk R."/>
            <person name="Schleper C."/>
            <person name="Guy L."/>
            <person name="Ettema T.J."/>
        </authorList>
    </citation>
    <scope>NUCLEOTIDE SEQUENCE</scope>
</reference>
<gene>
    <name evidence="1" type="ORF">LCGC14_2834070</name>
</gene>
<name>A0A0F8YZX3_9ZZZZ</name>
<proteinExistence type="predicted"/>
<accession>A0A0F8YZX3</accession>
<dbReference type="EMBL" id="LAZR01054056">
    <property type="protein sequence ID" value="KKK79385.1"/>
    <property type="molecule type" value="Genomic_DNA"/>
</dbReference>
<sequence length="80" mass="8868">VLDHAKDGHPYLRDYGANHYYTCPARNPAKKKAKKKELLSKSAVELMSLNMSKEEADKIIKAHPGMSDDELVMAALKAKG</sequence>
<feature type="non-terminal residue" evidence="1">
    <location>
        <position position="1"/>
    </location>
</feature>
<protein>
    <submittedName>
        <fullName evidence="1">Uncharacterized protein</fullName>
    </submittedName>
</protein>
<comment type="caution">
    <text evidence="1">The sequence shown here is derived from an EMBL/GenBank/DDBJ whole genome shotgun (WGS) entry which is preliminary data.</text>
</comment>
<evidence type="ECO:0000313" key="1">
    <source>
        <dbReference type="EMBL" id="KKK79385.1"/>
    </source>
</evidence>
<dbReference type="AlphaFoldDB" id="A0A0F8YZX3"/>